<dbReference type="RefSeq" id="WP_059283031.1">
    <property type="nucleotide sequence ID" value="NZ_LDYG01000030.1"/>
</dbReference>
<dbReference type="InterPro" id="IPR020481">
    <property type="entry name" value="Intracell_prot_inh_BsuPI"/>
</dbReference>
<keyword evidence="1" id="KW-0732">Signal</keyword>
<evidence type="ECO:0000259" key="2">
    <source>
        <dbReference type="Pfam" id="PF12690"/>
    </source>
</evidence>
<feature type="signal peptide" evidence="1">
    <location>
        <begin position="1"/>
        <end position="22"/>
    </location>
</feature>
<dbReference type="InterPro" id="IPR038144">
    <property type="entry name" value="IPI"/>
</dbReference>
<dbReference type="PROSITE" id="PS51257">
    <property type="entry name" value="PROKAR_LIPOPROTEIN"/>
    <property type="match status" value="1"/>
</dbReference>
<feature type="chain" id="PRO_5039397652" description="Intracellular proteinase inhibitor BsuPI domain-containing protein" evidence="1">
    <location>
        <begin position="23"/>
        <end position="152"/>
    </location>
</feature>
<dbReference type="Pfam" id="PF12690">
    <property type="entry name" value="BsuPI"/>
    <property type="match status" value="1"/>
</dbReference>
<evidence type="ECO:0000256" key="1">
    <source>
        <dbReference type="SAM" id="SignalP"/>
    </source>
</evidence>
<dbReference type="AlphaFoldDB" id="A0A147K7K0"/>
<organism evidence="3 4">
    <name type="scientific">Bacillus coahuilensis p1.1.43</name>
    <dbReference type="NCBI Taxonomy" id="1150625"/>
    <lineage>
        <taxon>Bacteria</taxon>
        <taxon>Bacillati</taxon>
        <taxon>Bacillota</taxon>
        <taxon>Bacilli</taxon>
        <taxon>Bacillales</taxon>
        <taxon>Bacillaceae</taxon>
        <taxon>Bacillus</taxon>
    </lineage>
</organism>
<keyword evidence="4" id="KW-1185">Reference proteome</keyword>
<evidence type="ECO:0000313" key="3">
    <source>
        <dbReference type="EMBL" id="KUP06129.1"/>
    </source>
</evidence>
<dbReference type="EMBL" id="LDYG01000030">
    <property type="protein sequence ID" value="KUP06129.1"/>
    <property type="molecule type" value="Genomic_DNA"/>
</dbReference>
<protein>
    <recommendedName>
        <fullName evidence="2">Intracellular proteinase inhibitor BsuPI domain-containing protein</fullName>
    </recommendedName>
</protein>
<reference evidence="3 4" key="1">
    <citation type="journal article" date="2016" name="Front. Microbiol.">
        <title>Microevolution Analysis of Bacillus coahuilensis Unveils Differences in Phosphorus Acquisition Strategies and Their Regulation.</title>
        <authorList>
            <person name="Gomez-Lunar Z."/>
            <person name="Hernandez-Gonzalez I."/>
            <person name="Rodriguez-Torres M.D."/>
            <person name="Souza V."/>
            <person name="Olmedo-Alvarez G."/>
        </authorList>
    </citation>
    <scope>NUCLEOTIDE SEQUENCE [LARGE SCALE GENOMIC DNA]</scope>
    <source>
        <strain evidence="4">p1.1.43</strain>
    </source>
</reference>
<evidence type="ECO:0000313" key="4">
    <source>
        <dbReference type="Proteomes" id="UP000074108"/>
    </source>
</evidence>
<name>A0A147K7K0_9BACI</name>
<dbReference type="Proteomes" id="UP000074108">
    <property type="component" value="Unassembled WGS sequence"/>
</dbReference>
<proteinExistence type="predicted"/>
<comment type="caution">
    <text evidence="3">The sequence shown here is derived from an EMBL/GenBank/DDBJ whole genome shotgun (WGS) entry which is preliminary data.</text>
</comment>
<gene>
    <name evidence="3" type="ORF">Q75_09305</name>
</gene>
<sequence length="152" mass="16785">MLKKFMYMVSLCLIVLSGCGTTEDSTIEGENGNGHSGIVAGEVESMLEETGDLTYVYTVKNQTEDEIPLSFTSSQRYDFELTNETGEVVYLHSSVTSYLQQLGEETIGQGEMLEYPIDITQVGLESGDYTLKAWMTPTDGPMYDSTIDISVE</sequence>
<dbReference type="OrthoDB" id="2453194at2"/>
<dbReference type="Gene3D" id="2.60.40.2360">
    <property type="entry name" value="Intracellular proteinase inhibitor BsuPI"/>
    <property type="match status" value="1"/>
</dbReference>
<dbReference type="STRING" id="1150625.Q75_09305"/>
<dbReference type="PATRIC" id="fig|1150625.3.peg.1973"/>
<accession>A0A147K7K0</accession>
<feature type="domain" description="Intracellular proteinase inhibitor BsuPI" evidence="2">
    <location>
        <begin position="52"/>
        <end position="136"/>
    </location>
</feature>